<keyword evidence="2" id="KW-1185">Reference proteome</keyword>
<evidence type="ECO:0000313" key="2">
    <source>
        <dbReference type="Proteomes" id="UP001159641"/>
    </source>
</evidence>
<evidence type="ECO:0000313" key="1">
    <source>
        <dbReference type="EMBL" id="KAJ8794145.1"/>
    </source>
</evidence>
<gene>
    <name evidence="1" type="ORF">J1605_019059</name>
</gene>
<dbReference type="Proteomes" id="UP001159641">
    <property type="component" value="Unassembled WGS sequence"/>
</dbReference>
<proteinExistence type="predicted"/>
<protein>
    <submittedName>
        <fullName evidence="1">Uncharacterized protein</fullName>
    </submittedName>
</protein>
<comment type="caution">
    <text evidence="1">The sequence shown here is derived from an EMBL/GenBank/DDBJ whole genome shotgun (WGS) entry which is preliminary data.</text>
</comment>
<accession>A0AB34HT72</accession>
<sequence length="22" mass="2457">MGSAGHIGRCLHFQQGFYFQGD</sequence>
<organism evidence="1 2">
    <name type="scientific">Eschrichtius robustus</name>
    <name type="common">California gray whale</name>
    <name type="synonym">Eschrichtius gibbosus</name>
    <dbReference type="NCBI Taxonomy" id="9764"/>
    <lineage>
        <taxon>Eukaryota</taxon>
        <taxon>Metazoa</taxon>
        <taxon>Chordata</taxon>
        <taxon>Craniata</taxon>
        <taxon>Vertebrata</taxon>
        <taxon>Euteleostomi</taxon>
        <taxon>Mammalia</taxon>
        <taxon>Eutheria</taxon>
        <taxon>Laurasiatheria</taxon>
        <taxon>Artiodactyla</taxon>
        <taxon>Whippomorpha</taxon>
        <taxon>Cetacea</taxon>
        <taxon>Mysticeti</taxon>
        <taxon>Eschrichtiidae</taxon>
        <taxon>Eschrichtius</taxon>
    </lineage>
</organism>
<name>A0AB34HT72_ESCRO</name>
<dbReference type="AlphaFoldDB" id="A0AB34HT72"/>
<dbReference type="EMBL" id="JAIQCJ010000875">
    <property type="protein sequence ID" value="KAJ8794145.1"/>
    <property type="molecule type" value="Genomic_DNA"/>
</dbReference>
<reference evidence="1 2" key="1">
    <citation type="submission" date="2022-11" db="EMBL/GenBank/DDBJ databases">
        <title>Whole genome sequence of Eschrichtius robustus ER-17-0199.</title>
        <authorList>
            <person name="Bruniche-Olsen A."/>
            <person name="Black A.N."/>
            <person name="Fields C.J."/>
            <person name="Walden K."/>
            <person name="Dewoody J.A."/>
        </authorList>
    </citation>
    <scope>NUCLEOTIDE SEQUENCE [LARGE SCALE GENOMIC DNA]</scope>
    <source>
        <strain evidence="1">ER-17-0199</strain>
        <tissue evidence="1">Blubber</tissue>
    </source>
</reference>